<reference evidence="1" key="1">
    <citation type="submission" date="2024-09" db="EMBL/GenBank/DDBJ databases">
        <title>Black Yeasts Isolated from many extreme environments.</title>
        <authorList>
            <person name="Coleine C."/>
            <person name="Stajich J.E."/>
            <person name="Selbmann L."/>
        </authorList>
    </citation>
    <scope>NUCLEOTIDE SEQUENCE</scope>
    <source>
        <strain evidence="1">CCFEE 5737</strain>
    </source>
</reference>
<protein>
    <submittedName>
        <fullName evidence="1">Uncharacterized protein</fullName>
    </submittedName>
</protein>
<gene>
    <name evidence="1" type="ORF">LTS18_007253</name>
</gene>
<comment type="caution">
    <text evidence="1">The sequence shown here is derived from an EMBL/GenBank/DDBJ whole genome shotgun (WGS) entry which is preliminary data.</text>
</comment>
<organism evidence="1 2">
    <name type="scientific">Coniosporium uncinatum</name>
    <dbReference type="NCBI Taxonomy" id="93489"/>
    <lineage>
        <taxon>Eukaryota</taxon>
        <taxon>Fungi</taxon>
        <taxon>Dikarya</taxon>
        <taxon>Ascomycota</taxon>
        <taxon>Pezizomycotina</taxon>
        <taxon>Dothideomycetes</taxon>
        <taxon>Dothideomycetes incertae sedis</taxon>
        <taxon>Coniosporium</taxon>
    </lineage>
</organism>
<feature type="non-terminal residue" evidence="1">
    <location>
        <position position="678"/>
    </location>
</feature>
<dbReference type="EMBL" id="JAWDJW010001810">
    <property type="protein sequence ID" value="KAK3078542.1"/>
    <property type="molecule type" value="Genomic_DNA"/>
</dbReference>
<dbReference type="Proteomes" id="UP001186974">
    <property type="component" value="Unassembled WGS sequence"/>
</dbReference>
<evidence type="ECO:0000313" key="1">
    <source>
        <dbReference type="EMBL" id="KAK3078542.1"/>
    </source>
</evidence>
<accession>A0ACC3DPM5</accession>
<proteinExistence type="predicted"/>
<evidence type="ECO:0000313" key="2">
    <source>
        <dbReference type="Proteomes" id="UP001186974"/>
    </source>
</evidence>
<keyword evidence="2" id="KW-1185">Reference proteome</keyword>
<sequence length="678" mass="72804">MQCYTELTPPTAVTHAVNLPFISGKSNNLIVAKTSLLQIFQLKSIVTEAQTATNEDVKATAQDIAAGAGDRDDLTLQRTENTTKLVLVSEHILHGTVTALAKIGIEDSKSGGDALIVGFKDAKLSLIDWDPEYQSISTISIHLYESEDIQMSPMAPPLSQCHNYLAVDPSSRCAALKFGARHLAILPFRQPGDDLVEDDFAASFDGSAEKKEKAAVNGDGPELQTPYGKSFVLPLTALDPALTNPVHLDFLYEYREPTFGILSSSRLPATSLLPERKDMLSYTVFTLDVEERASTTLLSVTDLPYDLWKVVPLSLPVGGALLIGANQLVHVDQSGKTTGVAVNEFARQCSSFTLADQSDLALRLEGCSVDTLGADSSDLLVVLKSGELAIVSFRLDGRLVSNISVHRVTAEKGGQVVRSASSCIAPLGRNRMFLGSEDGDSVVLGWTKKAAQLSRKRSHAEMLGEDADLSIDEDESEDDDGDDDLYADEPVIKRQATSPIESGAPSNYTFRIHDRLLNLGPITDLILGAPVVSSGQGLKTANTSAVLELAAASGRGKASGVSIIKREIDPVLYKQYDMPAAGSIWSIRAKKPSATGFKTAPGEQDPETLYSVDAERDQYILIARGEESTVYRIADGELEETDPGNFESDAGVTVDVGTLAHGTRIAQVMKGEIRSFDS</sequence>
<name>A0ACC3DPM5_9PEZI</name>